<evidence type="ECO:0000313" key="1">
    <source>
        <dbReference type="EMBL" id="CDG19747.1"/>
    </source>
</evidence>
<keyword evidence="2" id="KW-1185">Reference proteome</keyword>
<dbReference type="Proteomes" id="UP000032735">
    <property type="component" value="Chromosome"/>
</dbReference>
<dbReference type="KEGG" id="xpo:XPG1_0092"/>
<proteinExistence type="predicted"/>
<dbReference type="EMBL" id="FO704551">
    <property type="protein sequence ID" value="CDG19747.1"/>
    <property type="molecule type" value="Genomic_DNA"/>
</dbReference>
<reference evidence="1 2" key="1">
    <citation type="submission" date="2013-07" db="EMBL/GenBank/DDBJ databases">
        <authorList>
            <person name="Genoscope - CEA"/>
        </authorList>
    </citation>
    <scope>NUCLEOTIDE SEQUENCE [LARGE SCALE GENOMIC DNA]</scope>
    <source>
        <strain evidence="1 2">G6</strain>
    </source>
</reference>
<organism evidence="1 2">
    <name type="scientific">Xenorhabdus poinarii G6</name>
    <dbReference type="NCBI Taxonomy" id="1354304"/>
    <lineage>
        <taxon>Bacteria</taxon>
        <taxon>Pseudomonadati</taxon>
        <taxon>Pseudomonadota</taxon>
        <taxon>Gammaproteobacteria</taxon>
        <taxon>Enterobacterales</taxon>
        <taxon>Morganellaceae</taxon>
        <taxon>Xenorhabdus</taxon>
    </lineage>
</organism>
<accession>A0A068QXN8</accession>
<sequence>MFLCVMKNNLRLIFYSVKSPAYAGDFFGARKDDETALTIVKGFFRNKIKNSY</sequence>
<dbReference type="HOGENOM" id="CLU_214566_0_0_6"/>
<name>A0A068QXN8_9GAMM</name>
<gene>
    <name evidence="1" type="ORF">XPG1_0092</name>
</gene>
<dbReference type="AlphaFoldDB" id="A0A068QXN8"/>
<protein>
    <submittedName>
        <fullName evidence="1">Uncharacterized protein</fullName>
    </submittedName>
</protein>
<evidence type="ECO:0000313" key="2">
    <source>
        <dbReference type="Proteomes" id="UP000032735"/>
    </source>
</evidence>